<keyword evidence="10" id="KW-1185">Reference proteome</keyword>
<evidence type="ECO:0000256" key="2">
    <source>
        <dbReference type="ARBA" id="ARBA00022821"/>
    </source>
</evidence>
<evidence type="ECO:0000256" key="6">
    <source>
        <dbReference type="PROSITE-ProRule" id="PRU00261"/>
    </source>
</evidence>
<dbReference type="Pfam" id="PF00187">
    <property type="entry name" value="Chitin_bind_1"/>
    <property type="match status" value="1"/>
</dbReference>
<dbReference type="SMART" id="SM00270">
    <property type="entry name" value="ChtBD1"/>
    <property type="match status" value="1"/>
</dbReference>
<dbReference type="CDD" id="cd06921">
    <property type="entry name" value="ChtBD1_GH19_hevein"/>
    <property type="match status" value="1"/>
</dbReference>
<keyword evidence="3 5" id="KW-1015">Disulfide bond</keyword>
<feature type="disulfide bond" evidence="5 6">
    <location>
        <begin position="43"/>
        <end position="57"/>
    </location>
</feature>
<evidence type="ECO:0000313" key="9">
    <source>
        <dbReference type="EMBL" id="GMN28774.1"/>
    </source>
</evidence>
<organism evidence="9 10">
    <name type="scientific">Ficus carica</name>
    <name type="common">Common fig</name>
    <dbReference type="NCBI Taxonomy" id="3494"/>
    <lineage>
        <taxon>Eukaryota</taxon>
        <taxon>Viridiplantae</taxon>
        <taxon>Streptophyta</taxon>
        <taxon>Embryophyta</taxon>
        <taxon>Tracheophyta</taxon>
        <taxon>Spermatophyta</taxon>
        <taxon>Magnoliopsida</taxon>
        <taxon>eudicotyledons</taxon>
        <taxon>Gunneridae</taxon>
        <taxon>Pentapetalae</taxon>
        <taxon>rosids</taxon>
        <taxon>fabids</taxon>
        <taxon>Rosales</taxon>
        <taxon>Moraceae</taxon>
        <taxon>Ficeae</taxon>
        <taxon>Ficus</taxon>
    </lineage>
</organism>
<dbReference type="GO" id="GO:0005975">
    <property type="term" value="P:carbohydrate metabolic process"/>
    <property type="evidence" value="ECO:0007669"/>
    <property type="project" value="InterPro"/>
</dbReference>
<dbReference type="PROSITE" id="PS00773">
    <property type="entry name" value="CHITINASE_19_1"/>
    <property type="match status" value="1"/>
</dbReference>
<dbReference type="SUPFAM" id="SSF53955">
    <property type="entry name" value="Lysozyme-like"/>
    <property type="match status" value="1"/>
</dbReference>
<protein>
    <recommendedName>
        <fullName evidence="8">Chitin-binding type-1 domain-containing protein</fullName>
    </recommendedName>
</protein>
<keyword evidence="2" id="KW-0611">Plant defense</keyword>
<dbReference type="PIRSF" id="PIRSF001060">
    <property type="entry name" value="Endochitinase"/>
    <property type="match status" value="1"/>
</dbReference>
<evidence type="ECO:0000256" key="1">
    <source>
        <dbReference type="ARBA" id="ARBA00022669"/>
    </source>
</evidence>
<dbReference type="PROSITE" id="PS00774">
    <property type="entry name" value="CHITINASE_19_2"/>
    <property type="match status" value="1"/>
</dbReference>
<dbReference type="InterPro" id="IPR016283">
    <property type="entry name" value="Glyco_hydro_19"/>
</dbReference>
<keyword evidence="1 6" id="KW-0147">Chitin-binding</keyword>
<feature type="signal peptide" evidence="7">
    <location>
        <begin position="1"/>
        <end position="26"/>
    </location>
</feature>
<dbReference type="Pfam" id="PF00182">
    <property type="entry name" value="Glyco_hydro_19"/>
    <property type="match status" value="1"/>
</dbReference>
<evidence type="ECO:0000256" key="5">
    <source>
        <dbReference type="PIRSR" id="PIRSR001060-2"/>
    </source>
</evidence>
<dbReference type="InterPro" id="IPR036861">
    <property type="entry name" value="Endochitinase-like_sf"/>
</dbReference>
<feature type="disulfide bond" evidence="5 6">
    <location>
        <begin position="38"/>
        <end position="50"/>
    </location>
</feature>
<proteinExistence type="predicted"/>
<reference evidence="9" key="1">
    <citation type="submission" date="2023-07" db="EMBL/GenBank/DDBJ databases">
        <title>draft genome sequence of fig (Ficus carica).</title>
        <authorList>
            <person name="Takahashi T."/>
            <person name="Nishimura K."/>
        </authorList>
    </citation>
    <scope>NUCLEOTIDE SEQUENCE</scope>
</reference>
<feature type="chain" id="PRO_5041673509" description="Chitin-binding type-1 domain-containing protein" evidence="7">
    <location>
        <begin position="27"/>
        <end position="333"/>
    </location>
</feature>
<dbReference type="SUPFAM" id="SSF57016">
    <property type="entry name" value="Plant lectins/antimicrobial peptides"/>
    <property type="match status" value="1"/>
</dbReference>
<dbReference type="CDD" id="cd00325">
    <property type="entry name" value="chitinase_GH19"/>
    <property type="match status" value="1"/>
</dbReference>
<dbReference type="EMBL" id="BTGU01000002">
    <property type="protein sequence ID" value="GMN28774.1"/>
    <property type="molecule type" value="Genomic_DNA"/>
</dbReference>
<dbReference type="Gene3D" id="3.30.60.10">
    <property type="entry name" value="Endochitinase-like"/>
    <property type="match status" value="1"/>
</dbReference>
<feature type="disulfide bond" evidence="5 6">
    <location>
        <begin position="62"/>
        <end position="66"/>
    </location>
</feature>
<evidence type="ECO:0000256" key="3">
    <source>
        <dbReference type="ARBA" id="ARBA00023157"/>
    </source>
</evidence>
<dbReference type="AlphaFoldDB" id="A0AA87Z9N0"/>
<feature type="disulfide bond" evidence="5">
    <location>
        <begin position="177"/>
        <end position="185"/>
    </location>
</feature>
<dbReference type="PROSITE" id="PS50941">
    <property type="entry name" value="CHIT_BIND_I_2"/>
    <property type="match status" value="1"/>
</dbReference>
<keyword evidence="7" id="KW-0732">Signal</keyword>
<dbReference type="GO" id="GO:0016998">
    <property type="term" value="P:cell wall macromolecule catabolic process"/>
    <property type="evidence" value="ECO:0007669"/>
    <property type="project" value="InterPro"/>
</dbReference>
<dbReference type="Gene3D" id="3.30.20.10">
    <property type="entry name" value="Endochitinase, domain 2"/>
    <property type="match status" value="1"/>
</dbReference>
<feature type="active site" description="Proton donor" evidence="4">
    <location>
        <position position="147"/>
    </location>
</feature>
<feature type="disulfide bond" evidence="5">
    <location>
        <begin position="103"/>
        <end position="165"/>
    </location>
</feature>
<evidence type="ECO:0000256" key="7">
    <source>
        <dbReference type="SAM" id="SignalP"/>
    </source>
</evidence>
<dbReference type="InterPro" id="IPR001002">
    <property type="entry name" value="Chitin-bd_1"/>
</dbReference>
<dbReference type="FunFam" id="3.30.20.10:FF:000001">
    <property type="entry name" value="Endochitinase (Chitinase)"/>
    <property type="match status" value="1"/>
</dbReference>
<dbReference type="PANTHER" id="PTHR22595:SF79">
    <property type="entry name" value="CHITINASE 12"/>
    <property type="match status" value="1"/>
</dbReference>
<dbReference type="InterPro" id="IPR000726">
    <property type="entry name" value="Glyco_hydro_19_cat"/>
</dbReference>
<accession>A0AA87Z9N0</accession>
<evidence type="ECO:0000256" key="4">
    <source>
        <dbReference type="PIRSR" id="PIRSR001060-1"/>
    </source>
</evidence>
<dbReference type="InterPro" id="IPR023346">
    <property type="entry name" value="Lysozyme-like_dom_sf"/>
</dbReference>
<dbReference type="PANTHER" id="PTHR22595">
    <property type="entry name" value="CHITINASE-RELATED"/>
    <property type="match status" value="1"/>
</dbReference>
<comment type="caution">
    <text evidence="6">Lacks conserved residue(s) required for the propagation of feature annotation.</text>
</comment>
<dbReference type="GO" id="GO:0004568">
    <property type="term" value="F:chitinase activity"/>
    <property type="evidence" value="ECO:0007669"/>
    <property type="project" value="InterPro"/>
</dbReference>
<evidence type="ECO:0000313" key="10">
    <source>
        <dbReference type="Proteomes" id="UP001187192"/>
    </source>
</evidence>
<dbReference type="GO" id="GO:0008061">
    <property type="term" value="F:chitin binding"/>
    <property type="evidence" value="ECO:0007669"/>
    <property type="project" value="UniProtKB-UniRule"/>
</dbReference>
<dbReference type="GO" id="GO:0050832">
    <property type="term" value="P:defense response to fungus"/>
    <property type="evidence" value="ECO:0007669"/>
    <property type="project" value="UniProtKB-ARBA"/>
</dbReference>
<dbReference type="Proteomes" id="UP001187192">
    <property type="component" value="Unassembled WGS sequence"/>
</dbReference>
<feature type="disulfide bond" evidence="5">
    <location>
        <begin position="284"/>
        <end position="316"/>
    </location>
</feature>
<name>A0AA87Z9N0_FICCA</name>
<comment type="caution">
    <text evidence="9">The sequence shown here is derived from an EMBL/GenBank/DDBJ whole genome shotgun (WGS) entry which is preliminary data.</text>
</comment>
<dbReference type="Gene3D" id="1.10.530.10">
    <property type="match status" value="1"/>
</dbReference>
<gene>
    <name evidence="9" type="ORF">TIFTF001_002167</name>
</gene>
<sequence length="333" mass="36795">MMIKMINLRSSLVILSFGLLLVASAAEQCGIQARGALCPKGKCYSIFGWCGNTENYCDPEYCQSQCHTPPLPPFTPPPPVDISNIISESLFDELLAYRNNPACPASGFYTYDAFITAVRRFPEFGATGTIETRKREITAFLAQTSPETTGGWPGAPGGPYSWGYCYVRELFNQLDYCIPTTQWPCVPGQKYYGRGPFQLTFNYNYGPAGEALGIDLLKNPDLVATDPVVSFKTAIWFWMTLKDNKPSCHDVIVGTWELTPSDITTHRFPGFGVTTNIINGALECGLGPNAEAADRIGFYKRYCDLLGVIPEDNLDCDNQKPFENDITTVIKST</sequence>
<evidence type="ECO:0000259" key="8">
    <source>
        <dbReference type="PROSITE" id="PS50941"/>
    </source>
</evidence>
<dbReference type="GO" id="GO:0006032">
    <property type="term" value="P:chitin catabolic process"/>
    <property type="evidence" value="ECO:0007669"/>
    <property type="project" value="InterPro"/>
</dbReference>
<feature type="domain" description="Chitin-binding type-1" evidence="8">
    <location>
        <begin position="26"/>
        <end position="68"/>
    </location>
</feature>